<protein>
    <submittedName>
        <fullName evidence="1">Uncharacterized protein</fullName>
    </submittedName>
</protein>
<comment type="caution">
    <text evidence="1">The sequence shown here is derived from an EMBL/GenBank/DDBJ whole genome shotgun (WGS) entry which is preliminary data.</text>
</comment>
<dbReference type="OrthoDB" id="3051875at2759"/>
<dbReference type="AlphaFoldDB" id="A0A8H6XBD6"/>
<accession>A0A8H6XBD6</accession>
<evidence type="ECO:0000313" key="2">
    <source>
        <dbReference type="Proteomes" id="UP000623467"/>
    </source>
</evidence>
<proteinExistence type="predicted"/>
<organism evidence="1 2">
    <name type="scientific">Mycena sanguinolenta</name>
    <dbReference type="NCBI Taxonomy" id="230812"/>
    <lineage>
        <taxon>Eukaryota</taxon>
        <taxon>Fungi</taxon>
        <taxon>Dikarya</taxon>
        <taxon>Basidiomycota</taxon>
        <taxon>Agaricomycotina</taxon>
        <taxon>Agaricomycetes</taxon>
        <taxon>Agaricomycetidae</taxon>
        <taxon>Agaricales</taxon>
        <taxon>Marasmiineae</taxon>
        <taxon>Mycenaceae</taxon>
        <taxon>Mycena</taxon>
    </lineage>
</organism>
<gene>
    <name evidence="1" type="ORF">MSAN_02236700</name>
</gene>
<sequence length="154" mass="17119">MNSATSFHPPGVAITPVGALTPAQQSIADFYAEKEAQEMAARKADPTSPFPDVIYKSEPLEGWDELSKLPRVAVTAAQISDWQNDPYPLLKGEVFVNPDGLDGEPEAWKVCAILSTENDTTVYYTQNFGENEAYKFTDYFFWDMLANSERVVQG</sequence>
<dbReference type="Proteomes" id="UP000623467">
    <property type="component" value="Unassembled WGS sequence"/>
</dbReference>
<name>A0A8H6XBD6_9AGAR</name>
<dbReference type="EMBL" id="JACAZH010000033">
    <property type="protein sequence ID" value="KAF7337634.1"/>
    <property type="molecule type" value="Genomic_DNA"/>
</dbReference>
<evidence type="ECO:0000313" key="1">
    <source>
        <dbReference type="EMBL" id="KAF7337634.1"/>
    </source>
</evidence>
<reference evidence="1" key="1">
    <citation type="submission" date="2020-05" db="EMBL/GenBank/DDBJ databases">
        <title>Mycena genomes resolve the evolution of fungal bioluminescence.</title>
        <authorList>
            <person name="Tsai I.J."/>
        </authorList>
    </citation>
    <scope>NUCLEOTIDE SEQUENCE</scope>
    <source>
        <strain evidence="1">160909Yilan</strain>
    </source>
</reference>
<keyword evidence="2" id="KW-1185">Reference proteome</keyword>